<name>A0A1A0GYW9_9ASCO</name>
<dbReference type="OrthoDB" id="4087429at2759"/>
<accession>A0A1A0GYW9</accession>
<evidence type="ECO:0000313" key="2">
    <source>
        <dbReference type="Proteomes" id="UP000092555"/>
    </source>
</evidence>
<dbReference type="GeneID" id="30032171"/>
<reference evidence="1 2" key="1">
    <citation type="submission" date="2016-05" db="EMBL/GenBank/DDBJ databases">
        <title>Comparative genomics of biotechnologically important yeasts.</title>
        <authorList>
            <consortium name="DOE Joint Genome Institute"/>
            <person name="Riley R."/>
            <person name="Haridas S."/>
            <person name="Wolfe K.H."/>
            <person name="Lopes M.R."/>
            <person name="Hittinger C.T."/>
            <person name="Goker M."/>
            <person name="Salamov A."/>
            <person name="Wisecaver J."/>
            <person name="Long T.M."/>
            <person name="Aerts A.L."/>
            <person name="Barry K."/>
            <person name="Choi C."/>
            <person name="Clum A."/>
            <person name="Coughlan A.Y."/>
            <person name="Deshpande S."/>
            <person name="Douglass A.P."/>
            <person name="Hanson S.J."/>
            <person name="Klenk H.-P."/>
            <person name="LaButti K."/>
            <person name="Lapidus A."/>
            <person name="Lindquist E."/>
            <person name="Lipzen A."/>
            <person name="Meier-kolthoff J.P."/>
            <person name="Ohm R.A."/>
            <person name="Otillar R.P."/>
            <person name="Pangilinan J."/>
            <person name="Peng Y."/>
            <person name="Rokas A."/>
            <person name="Rosa C.A."/>
            <person name="Scheuner C."/>
            <person name="Sibirny A.A."/>
            <person name="Slot J.C."/>
            <person name="Stielow J.B."/>
            <person name="Sun H."/>
            <person name="Kurtzman C.P."/>
            <person name="Blackwell M."/>
            <person name="Grigoriev I.V."/>
            <person name="Jeffries T.W."/>
        </authorList>
    </citation>
    <scope>NUCLEOTIDE SEQUENCE [LARGE SCALE GENOMIC DNA]</scope>
    <source>
        <strain evidence="1 2">NRRL YB-4993</strain>
    </source>
</reference>
<dbReference type="Proteomes" id="UP000092555">
    <property type="component" value="Unassembled WGS sequence"/>
</dbReference>
<comment type="caution">
    <text evidence="1">The sequence shown here is derived from an EMBL/GenBank/DDBJ whole genome shotgun (WGS) entry which is preliminary data.</text>
</comment>
<evidence type="ECO:0000313" key="1">
    <source>
        <dbReference type="EMBL" id="OBA16969.1"/>
    </source>
</evidence>
<proteinExistence type="predicted"/>
<organism evidence="1 2">
    <name type="scientific">Metschnikowia bicuspidata var. bicuspidata NRRL YB-4993</name>
    <dbReference type="NCBI Taxonomy" id="869754"/>
    <lineage>
        <taxon>Eukaryota</taxon>
        <taxon>Fungi</taxon>
        <taxon>Dikarya</taxon>
        <taxon>Ascomycota</taxon>
        <taxon>Saccharomycotina</taxon>
        <taxon>Pichiomycetes</taxon>
        <taxon>Metschnikowiaceae</taxon>
        <taxon>Metschnikowia</taxon>
    </lineage>
</organism>
<dbReference type="STRING" id="869754.A0A1A0GYW9"/>
<sequence length="383" mass="44147">MILDSMLCLSSLISQRKDPLSVDALCPYDYYQKCVYSVGKNVALDKAQDPDGKILARCLISTNLLCIYEMFFVAVDSVYVKGAGGILATIMARTDKSGGILQQSPFHYTCFWATVVCDLILSLKLECPCTFSIEKMWRSLDPGYDEYDSYEAFLHEKTSIKDAVEDCSSFVVTNEKTTWWLHKVTFLFILVNDFYNQYDVITQEDFMTNKRFHRWLVLKEKIEEFERRMPIYLKPLIFIPAAEEKDFPKIFFKDEKTVVTAINFRLAKLLLHAALEEKLQVLDVGLTLKERASYPHKYSENLAREVAGIMKTYDADMRIWPINIHSLRQASRFIEPSSPCFETLKNLTARVISVCQTRLNILDLMEDKAENSRPASLHSFVEA</sequence>
<dbReference type="EMBL" id="LXTC01000011">
    <property type="protein sequence ID" value="OBA16969.1"/>
    <property type="molecule type" value="Genomic_DNA"/>
</dbReference>
<dbReference type="AlphaFoldDB" id="A0A1A0GYW9"/>
<dbReference type="RefSeq" id="XP_018709268.1">
    <property type="nucleotide sequence ID" value="XM_018859195.1"/>
</dbReference>
<keyword evidence="2" id="KW-1185">Reference proteome</keyword>
<gene>
    <name evidence="1" type="ORF">METBIDRAFT_80211</name>
</gene>
<protein>
    <submittedName>
        <fullName evidence="1">Uncharacterized protein</fullName>
    </submittedName>
</protein>